<evidence type="ECO:0000313" key="3">
    <source>
        <dbReference type="Proteomes" id="UP000255082"/>
    </source>
</evidence>
<dbReference type="AlphaFoldDB" id="A0A378X3N4"/>
<dbReference type="PANTHER" id="PTHR10909">
    <property type="entry name" value="ELECTRON TRANSPORT OXIDOREDUCTASE"/>
    <property type="match status" value="1"/>
</dbReference>
<dbReference type="Gene3D" id="1.20.140.10">
    <property type="entry name" value="Butyryl-CoA Dehydrogenase, subunit A, domain 3"/>
    <property type="match status" value="1"/>
</dbReference>
<gene>
    <name evidence="2" type="ORF">NCTC13184_05895</name>
</gene>
<protein>
    <submittedName>
        <fullName evidence="2">Uncharacterized protein</fullName>
    </submittedName>
</protein>
<dbReference type="PANTHER" id="PTHR10909:SF382">
    <property type="entry name" value="ACYL-COENZYME A OXIDASE"/>
    <property type="match status" value="1"/>
</dbReference>
<dbReference type="Proteomes" id="UP000255082">
    <property type="component" value="Unassembled WGS sequence"/>
</dbReference>
<reference evidence="2 3" key="1">
    <citation type="submission" date="2018-06" db="EMBL/GenBank/DDBJ databases">
        <authorList>
            <consortium name="Pathogen Informatics"/>
            <person name="Doyle S."/>
        </authorList>
    </citation>
    <scope>NUCLEOTIDE SEQUENCE [LARGE SCALE GENOMIC DNA]</scope>
    <source>
        <strain evidence="2 3">NCTC13184</strain>
    </source>
</reference>
<dbReference type="SUPFAM" id="SSF47203">
    <property type="entry name" value="Acyl-CoA dehydrogenase C-terminal domain-like"/>
    <property type="match status" value="1"/>
</dbReference>
<dbReference type="GO" id="GO:0005504">
    <property type="term" value="F:fatty acid binding"/>
    <property type="evidence" value="ECO:0007669"/>
    <property type="project" value="TreeGrafter"/>
</dbReference>
<dbReference type="InterPro" id="IPR009100">
    <property type="entry name" value="AcylCoA_DH/oxidase_NM_dom_sf"/>
</dbReference>
<dbReference type="RefSeq" id="WP_062968854.1">
    <property type="nucleotide sequence ID" value="NZ_JAJFOE010000003.1"/>
</dbReference>
<feature type="region of interest" description="Disordered" evidence="1">
    <location>
        <begin position="597"/>
        <end position="620"/>
    </location>
</feature>
<name>A0A378X3N4_9NOCA</name>
<dbReference type="InterPro" id="IPR046373">
    <property type="entry name" value="Acyl-CoA_Oxase/DH_mid-dom_sf"/>
</dbReference>
<dbReference type="EMBL" id="UGRU01000001">
    <property type="protein sequence ID" value="SUA47354.1"/>
    <property type="molecule type" value="Genomic_DNA"/>
</dbReference>
<dbReference type="GO" id="GO:0033540">
    <property type="term" value="P:fatty acid beta-oxidation using acyl-CoA oxidase"/>
    <property type="evidence" value="ECO:0007669"/>
    <property type="project" value="TreeGrafter"/>
</dbReference>
<accession>A0A378X3N4</accession>
<proteinExistence type="predicted"/>
<evidence type="ECO:0000256" key="1">
    <source>
        <dbReference type="SAM" id="MobiDB-lite"/>
    </source>
</evidence>
<sequence>MPTQSVTAPEDRLDRDRLVTGLRIALFGPDPEPRARVRAVVTGLGDVPRSGLTEAERAAAGPRLLRAVLAELGPGERIATDVQLRGVLCEEAAIGAPRLLPVLTGHFDLAMGAILALGNGSAYQRDCLSALSSGDALGVLMLTETGGTNGADHRLIADMDSATRTIRFHSADMLATSFMPNVAACDVSTVVVVAARLLVDGEDNGVFLFVLRLRDRDGLAEGVEVVRLPDNGFDMDNAITRFSGCRVPADALLGGTWARVTEEGRLDCSVPLRRRFHDSIGALGDGRLDLAGASIAAARAAVASVANFAAQRVSGAGTRMIDRDAVEADLVDGVVSVVAASVLVRQLRVMRAGTTSSDGTQALWSMLAKPALTLIAHRVLSTCRLRAAAHGTLDISRLTDWHTTIVGAMIAEGETQVLQIKSGTALSIQPHPVLPGTPDDLPPEIQLLVRREVILAERLRCGDYAVAGPVLGPGGAAIALSTATAERALAVAPLIAATTTDDPDAAHLLTTIGQAYAIECLHRHSRWFSDHHIDTTHPTTTDLARHHVLLADHLHELIAAFDTPQLPGSPLAAQDYTAVYEQLTGWDAASFAASHARHSARQPRRDPHLAINPLRNEEPA</sequence>
<organism evidence="2 3">
    <name type="scientific">Nocardia africana</name>
    <dbReference type="NCBI Taxonomy" id="134964"/>
    <lineage>
        <taxon>Bacteria</taxon>
        <taxon>Bacillati</taxon>
        <taxon>Actinomycetota</taxon>
        <taxon>Actinomycetes</taxon>
        <taxon>Mycobacteriales</taxon>
        <taxon>Nocardiaceae</taxon>
        <taxon>Nocardia</taxon>
    </lineage>
</organism>
<dbReference type="Gene3D" id="2.40.110.10">
    <property type="entry name" value="Butyryl-CoA Dehydrogenase, subunit A, domain 2"/>
    <property type="match status" value="1"/>
</dbReference>
<dbReference type="InterPro" id="IPR036250">
    <property type="entry name" value="AcylCo_DH-like_C"/>
</dbReference>
<dbReference type="GO" id="GO:0003997">
    <property type="term" value="F:acyl-CoA oxidase activity"/>
    <property type="evidence" value="ECO:0007669"/>
    <property type="project" value="InterPro"/>
</dbReference>
<dbReference type="SUPFAM" id="SSF56645">
    <property type="entry name" value="Acyl-CoA dehydrogenase NM domain-like"/>
    <property type="match status" value="1"/>
</dbReference>
<evidence type="ECO:0000313" key="2">
    <source>
        <dbReference type="EMBL" id="SUA47354.1"/>
    </source>
</evidence>
<dbReference type="GO" id="GO:0055088">
    <property type="term" value="P:lipid homeostasis"/>
    <property type="evidence" value="ECO:0007669"/>
    <property type="project" value="TreeGrafter"/>
</dbReference>
<dbReference type="GO" id="GO:0071949">
    <property type="term" value="F:FAD binding"/>
    <property type="evidence" value="ECO:0007669"/>
    <property type="project" value="InterPro"/>
</dbReference>
<dbReference type="InterPro" id="IPR012258">
    <property type="entry name" value="Acyl-CoA_oxidase"/>
</dbReference>